<dbReference type="Proteomes" id="UP000829196">
    <property type="component" value="Unassembled WGS sequence"/>
</dbReference>
<feature type="compositionally biased region" description="Acidic residues" evidence="1">
    <location>
        <begin position="149"/>
        <end position="182"/>
    </location>
</feature>
<gene>
    <name evidence="2" type="ORF">KFK09_025387</name>
</gene>
<organism evidence="2 3">
    <name type="scientific">Dendrobium nobile</name>
    <name type="common">Orchid</name>
    <dbReference type="NCBI Taxonomy" id="94219"/>
    <lineage>
        <taxon>Eukaryota</taxon>
        <taxon>Viridiplantae</taxon>
        <taxon>Streptophyta</taxon>
        <taxon>Embryophyta</taxon>
        <taxon>Tracheophyta</taxon>
        <taxon>Spermatophyta</taxon>
        <taxon>Magnoliopsida</taxon>
        <taxon>Liliopsida</taxon>
        <taxon>Asparagales</taxon>
        <taxon>Orchidaceae</taxon>
        <taxon>Epidendroideae</taxon>
        <taxon>Malaxideae</taxon>
        <taxon>Dendrobiinae</taxon>
        <taxon>Dendrobium</taxon>
    </lineage>
</organism>
<keyword evidence="3" id="KW-1185">Reference proteome</keyword>
<proteinExistence type="predicted"/>
<dbReference type="SMR" id="A0A8T3AG05"/>
<name>A0A8T3AG05_DENNO</name>
<reference evidence="2" key="1">
    <citation type="journal article" date="2022" name="Front. Genet.">
        <title>Chromosome-Scale Assembly of the Dendrobium nobile Genome Provides Insights Into the Molecular Mechanism of the Biosynthesis of the Medicinal Active Ingredient of Dendrobium.</title>
        <authorList>
            <person name="Xu Q."/>
            <person name="Niu S.-C."/>
            <person name="Li K.-L."/>
            <person name="Zheng P.-J."/>
            <person name="Zhang X.-J."/>
            <person name="Jia Y."/>
            <person name="Liu Y."/>
            <person name="Niu Y.-X."/>
            <person name="Yu L.-H."/>
            <person name="Chen D.-F."/>
            <person name="Zhang G.-Q."/>
        </authorList>
    </citation>
    <scope>NUCLEOTIDE SEQUENCE</scope>
    <source>
        <tissue evidence="2">Leaf</tissue>
    </source>
</reference>
<feature type="region of interest" description="Disordered" evidence="1">
    <location>
        <begin position="1"/>
        <end position="29"/>
    </location>
</feature>
<comment type="caution">
    <text evidence="2">The sequence shown here is derived from an EMBL/GenBank/DDBJ whole genome shotgun (WGS) entry which is preliminary data.</text>
</comment>
<dbReference type="EMBL" id="JAGYWB010000017">
    <property type="protein sequence ID" value="KAI0495237.1"/>
    <property type="molecule type" value="Genomic_DNA"/>
</dbReference>
<evidence type="ECO:0000313" key="3">
    <source>
        <dbReference type="Proteomes" id="UP000829196"/>
    </source>
</evidence>
<protein>
    <submittedName>
        <fullName evidence="2">Uncharacterized protein</fullName>
    </submittedName>
</protein>
<dbReference type="AlphaFoldDB" id="A0A8T3AG05"/>
<evidence type="ECO:0000313" key="2">
    <source>
        <dbReference type="EMBL" id="KAI0495237.1"/>
    </source>
</evidence>
<accession>A0A8T3AG05</accession>
<sequence length="182" mass="20541">MPSTLSESSQAHLSPRSAAVQKVSDYNTPHDRGYDVQKLLKAVASFRLRNGITPTMRRAIPDFLKEVKDFVPEGLSERKLFLKLRALQERFRKFPSPGPNCTDFDRSFYELGFKAWRSPLLRAKRKASGSVKPNGKSVGMKNKSKGAEESENEDDEDAQRETEESMEVGIDEEDEPLENACS</sequence>
<feature type="region of interest" description="Disordered" evidence="1">
    <location>
        <begin position="123"/>
        <end position="182"/>
    </location>
</feature>
<feature type="compositionally biased region" description="Polar residues" evidence="1">
    <location>
        <begin position="1"/>
        <end position="12"/>
    </location>
</feature>
<evidence type="ECO:0000256" key="1">
    <source>
        <dbReference type="SAM" id="MobiDB-lite"/>
    </source>
</evidence>